<reference evidence="2 3" key="1">
    <citation type="submission" date="2018-06" db="EMBL/GenBank/DDBJ databases">
        <title>Genome Sequence of the Brown Rot Fungal Pathogen Monilinia fructigena.</title>
        <authorList>
            <person name="Landi L."/>
            <person name="De Miccolis Angelini R.M."/>
            <person name="Pollastro S."/>
            <person name="Abate D."/>
            <person name="Faretra F."/>
            <person name="Romanazzi G."/>
        </authorList>
    </citation>
    <scope>NUCLEOTIDE SEQUENCE [LARGE SCALE GENOMIC DNA]</scope>
    <source>
        <strain evidence="2 3">Mfrg269</strain>
    </source>
</reference>
<feature type="region of interest" description="Disordered" evidence="1">
    <location>
        <begin position="156"/>
        <end position="214"/>
    </location>
</feature>
<gene>
    <name evidence="2" type="ORF">DID88_009507</name>
</gene>
<feature type="region of interest" description="Disordered" evidence="1">
    <location>
        <begin position="103"/>
        <end position="135"/>
    </location>
</feature>
<feature type="compositionally biased region" description="Polar residues" evidence="1">
    <location>
        <begin position="199"/>
        <end position="214"/>
    </location>
</feature>
<dbReference type="OrthoDB" id="3557544at2759"/>
<proteinExistence type="predicted"/>
<feature type="compositionally biased region" description="Low complexity" evidence="1">
    <location>
        <begin position="156"/>
        <end position="172"/>
    </location>
</feature>
<feature type="compositionally biased region" description="Low complexity" evidence="1">
    <location>
        <begin position="180"/>
        <end position="198"/>
    </location>
</feature>
<sequence>MLRYQDRAQRLANSIAGIFRAGGTGNVLDYTHTDLTESTKNFSTAGRGIVEVDLLQSVMTTDGQDADAKVGSLVTTRWRFWVEDQLITYQGFWPQQTTPEDTIQQKDAGFPDPYSDYINRASSSSSSKTASSSSFSKTSLGSILKISTIESSRSSSSSFKTSTIKPPSSPGSTLKIITIKPPTSSSAASKTTPVSSKAPTSTNASTTQTFKHTINPTNTSTYPAAISRLSCTASSVTLTITSKPTPTPAKPKPTWTLWTDCPVNFCPDAGAAKGSIDGKCICFT</sequence>
<evidence type="ECO:0000256" key="1">
    <source>
        <dbReference type="SAM" id="MobiDB-lite"/>
    </source>
</evidence>
<organism evidence="2 3">
    <name type="scientific">Monilinia fructigena</name>
    <dbReference type="NCBI Taxonomy" id="38457"/>
    <lineage>
        <taxon>Eukaryota</taxon>
        <taxon>Fungi</taxon>
        <taxon>Dikarya</taxon>
        <taxon>Ascomycota</taxon>
        <taxon>Pezizomycotina</taxon>
        <taxon>Leotiomycetes</taxon>
        <taxon>Helotiales</taxon>
        <taxon>Sclerotiniaceae</taxon>
        <taxon>Monilinia</taxon>
    </lineage>
</organism>
<evidence type="ECO:0000313" key="2">
    <source>
        <dbReference type="EMBL" id="RAL61373.1"/>
    </source>
</evidence>
<dbReference type="Proteomes" id="UP000249056">
    <property type="component" value="Unassembled WGS sequence"/>
</dbReference>
<protein>
    <submittedName>
        <fullName evidence="2">Uncharacterized protein</fullName>
    </submittedName>
</protein>
<accession>A0A395IPN2</accession>
<dbReference type="AlphaFoldDB" id="A0A395IPN2"/>
<comment type="caution">
    <text evidence="2">The sequence shown here is derived from an EMBL/GenBank/DDBJ whole genome shotgun (WGS) entry which is preliminary data.</text>
</comment>
<feature type="compositionally biased region" description="Low complexity" evidence="1">
    <location>
        <begin position="121"/>
        <end position="135"/>
    </location>
</feature>
<keyword evidence="3" id="KW-1185">Reference proteome</keyword>
<name>A0A395IPN2_9HELO</name>
<dbReference type="EMBL" id="QKRW01000032">
    <property type="protein sequence ID" value="RAL61373.1"/>
    <property type="molecule type" value="Genomic_DNA"/>
</dbReference>
<evidence type="ECO:0000313" key="3">
    <source>
        <dbReference type="Proteomes" id="UP000249056"/>
    </source>
</evidence>